<dbReference type="SUPFAM" id="SSF55811">
    <property type="entry name" value="Nudix"/>
    <property type="match status" value="1"/>
</dbReference>
<accession>A0A4R6Y539</accession>
<dbReference type="PANTHER" id="PTHR43198">
    <property type="entry name" value="BIFUNCTIONAL TH2 PROTEIN"/>
    <property type="match status" value="1"/>
</dbReference>
<dbReference type="SUPFAM" id="SSF48613">
    <property type="entry name" value="Heme oxygenase-like"/>
    <property type="match status" value="1"/>
</dbReference>
<dbReference type="GO" id="GO:0016787">
    <property type="term" value="F:hydrolase activity"/>
    <property type="evidence" value="ECO:0007669"/>
    <property type="project" value="UniProtKB-KW"/>
</dbReference>
<evidence type="ECO:0000256" key="1">
    <source>
        <dbReference type="ARBA" id="ARBA00001946"/>
    </source>
</evidence>
<organism evidence="5 6">
    <name type="scientific">Aquamicrobium defluvii</name>
    <dbReference type="NCBI Taxonomy" id="69279"/>
    <lineage>
        <taxon>Bacteria</taxon>
        <taxon>Pseudomonadati</taxon>
        <taxon>Pseudomonadota</taxon>
        <taxon>Alphaproteobacteria</taxon>
        <taxon>Hyphomicrobiales</taxon>
        <taxon>Phyllobacteriaceae</taxon>
        <taxon>Aquamicrobium</taxon>
    </lineage>
</organism>
<dbReference type="CDD" id="cd04673">
    <property type="entry name" value="NUDIX_ADPRase"/>
    <property type="match status" value="1"/>
</dbReference>
<dbReference type="InterPro" id="IPR004305">
    <property type="entry name" value="Thiaminase-2/PQQC"/>
</dbReference>
<dbReference type="EMBL" id="SNZF01000045">
    <property type="protein sequence ID" value="TDR30366.1"/>
    <property type="molecule type" value="Genomic_DNA"/>
</dbReference>
<evidence type="ECO:0000256" key="2">
    <source>
        <dbReference type="ARBA" id="ARBA00022801"/>
    </source>
</evidence>
<sequence length="391" mass="42889">MDIFDRLKQAAAREWESYVGHAFVRQLGEGTLPEAAFRTYLVQDYLFLIQFARAWALAAYKSRTIADIRAAQAGLAGILDEAELHVRLCERWDISRDDIEAAPEHQATVAYTRFVLDCGAAGDLLDLQVALAPCVIGYAEIANKLAPKGLEALGEHPYREWIGEYAGEAYQAVAAGARRQLDDLAERSMTDRRFTELAVLFGKASRLEADFWQMGLDASSSSLAVGERDPDRASKGTGANRLLALSPVRPVAATIAAVFHESRILLVRRANPPDAGRWGFPGGKIEDGEAIETAAVRELLEETGVHAEALRVFTAVDAFDYDESDRLRQHFILIAVLCKWKSGEAVADDDALEARWFHLDELDDASLALSLDVAQVARQAAALFAKEVATS</sequence>
<comment type="cofactor">
    <cofactor evidence="1">
        <name>Mg(2+)</name>
        <dbReference type="ChEBI" id="CHEBI:18420"/>
    </cofactor>
</comment>
<dbReference type="InterPro" id="IPR020084">
    <property type="entry name" value="NUDIX_hydrolase_CS"/>
</dbReference>
<keyword evidence="6" id="KW-1185">Reference proteome</keyword>
<dbReference type="OrthoDB" id="34166at2"/>
<reference evidence="5 6" key="1">
    <citation type="submission" date="2019-03" db="EMBL/GenBank/DDBJ databases">
        <title>Genomic Encyclopedia of Type Strains, Phase IV (KMG-IV): sequencing the most valuable type-strain genomes for metagenomic binning, comparative biology and taxonomic classification.</title>
        <authorList>
            <person name="Goeker M."/>
        </authorList>
    </citation>
    <scope>NUCLEOTIDE SEQUENCE [LARGE SCALE GENOMIC DNA]</scope>
    <source>
        <strain evidence="5 6">DSM 11603</strain>
    </source>
</reference>
<gene>
    <name evidence="5" type="ORF">DES43_1453</name>
</gene>
<dbReference type="InterPro" id="IPR016084">
    <property type="entry name" value="Haem_Oase-like_multi-hlx"/>
</dbReference>
<dbReference type="InterPro" id="IPR020476">
    <property type="entry name" value="Nudix_hydrolase"/>
</dbReference>
<evidence type="ECO:0000313" key="5">
    <source>
        <dbReference type="EMBL" id="TDR30366.1"/>
    </source>
</evidence>
<comment type="caution">
    <text evidence="5">The sequence shown here is derived from an EMBL/GenBank/DDBJ whole genome shotgun (WGS) entry which is preliminary data.</text>
</comment>
<dbReference type="Gene3D" id="1.20.910.10">
    <property type="entry name" value="Heme oxygenase-like"/>
    <property type="match status" value="1"/>
</dbReference>
<dbReference type="InterPro" id="IPR000086">
    <property type="entry name" value="NUDIX_hydrolase_dom"/>
</dbReference>
<dbReference type="AlphaFoldDB" id="A0A4R6Y539"/>
<dbReference type="InterPro" id="IPR050967">
    <property type="entry name" value="Thiamine_Salvage_TenA"/>
</dbReference>
<comment type="similarity">
    <text evidence="3">Belongs to the Nudix hydrolase family.</text>
</comment>
<dbReference type="PROSITE" id="PS00893">
    <property type="entry name" value="NUDIX_BOX"/>
    <property type="match status" value="1"/>
</dbReference>
<dbReference type="PRINTS" id="PR00502">
    <property type="entry name" value="NUDIXFAMILY"/>
</dbReference>
<name>A0A4R6Y539_9HYPH</name>
<dbReference type="GO" id="GO:0005829">
    <property type="term" value="C:cytosol"/>
    <property type="evidence" value="ECO:0007669"/>
    <property type="project" value="TreeGrafter"/>
</dbReference>
<evidence type="ECO:0000256" key="3">
    <source>
        <dbReference type="RuleBase" id="RU003476"/>
    </source>
</evidence>
<protein>
    <submittedName>
        <fullName evidence="5">Thiaminase II</fullName>
    </submittedName>
</protein>
<dbReference type="Pfam" id="PF00293">
    <property type="entry name" value="NUDIX"/>
    <property type="match status" value="1"/>
</dbReference>
<evidence type="ECO:0000259" key="4">
    <source>
        <dbReference type="PROSITE" id="PS51462"/>
    </source>
</evidence>
<dbReference type="Pfam" id="PF03070">
    <property type="entry name" value="TENA_THI-4"/>
    <property type="match status" value="1"/>
</dbReference>
<proteinExistence type="inferred from homology"/>
<dbReference type="PROSITE" id="PS51462">
    <property type="entry name" value="NUDIX"/>
    <property type="match status" value="1"/>
</dbReference>
<feature type="domain" description="Nudix hydrolase" evidence="4">
    <location>
        <begin position="247"/>
        <end position="381"/>
    </location>
</feature>
<dbReference type="InterPro" id="IPR015797">
    <property type="entry name" value="NUDIX_hydrolase-like_dom_sf"/>
</dbReference>
<keyword evidence="2 3" id="KW-0378">Hydrolase</keyword>
<evidence type="ECO:0000313" key="6">
    <source>
        <dbReference type="Proteomes" id="UP000294958"/>
    </source>
</evidence>
<dbReference type="Gene3D" id="3.90.79.10">
    <property type="entry name" value="Nucleoside Triphosphate Pyrophosphohydrolase"/>
    <property type="match status" value="1"/>
</dbReference>
<dbReference type="PANTHER" id="PTHR43198:SF2">
    <property type="entry name" value="SI:CH1073-67J19.1-RELATED"/>
    <property type="match status" value="1"/>
</dbReference>
<dbReference type="CDD" id="cd19367">
    <property type="entry name" value="TenA_C_ScTHI20-like"/>
    <property type="match status" value="1"/>
</dbReference>
<dbReference type="Proteomes" id="UP000294958">
    <property type="component" value="Unassembled WGS sequence"/>
</dbReference>